<organism evidence="3">
    <name type="scientific">uncultured Anaerotruncus sp</name>
    <dbReference type="NCBI Taxonomy" id="905011"/>
    <lineage>
        <taxon>Bacteria</taxon>
        <taxon>Bacillati</taxon>
        <taxon>Bacillota</taxon>
        <taxon>Clostridia</taxon>
        <taxon>Eubacteriales</taxon>
        <taxon>Oscillospiraceae</taxon>
        <taxon>Anaerotruncus</taxon>
        <taxon>environmental samples</taxon>
    </lineage>
</organism>
<dbReference type="CDD" id="cd02136">
    <property type="entry name" value="PnbA_NfnB-like"/>
    <property type="match status" value="1"/>
</dbReference>
<feature type="domain" description="Nitroreductase" evidence="2">
    <location>
        <begin position="10"/>
        <end position="153"/>
    </location>
</feature>
<dbReference type="InterPro" id="IPR000415">
    <property type="entry name" value="Nitroreductase-like"/>
</dbReference>
<dbReference type="InterPro" id="IPR050627">
    <property type="entry name" value="Nitroreductase/BluB"/>
</dbReference>
<dbReference type="SUPFAM" id="SSF55469">
    <property type="entry name" value="FMN-dependent nitroreductase-like"/>
    <property type="match status" value="1"/>
</dbReference>
<proteinExistence type="predicted"/>
<evidence type="ECO:0000259" key="2">
    <source>
        <dbReference type="Pfam" id="PF00881"/>
    </source>
</evidence>
<accession>A0A1C6JV74</accession>
<dbReference type="GO" id="GO:0008752">
    <property type="term" value="F:FMN reductase [NAD(P)H] activity"/>
    <property type="evidence" value="ECO:0007669"/>
    <property type="project" value="UniProtKB-EC"/>
</dbReference>
<dbReference type="GO" id="GO:0046256">
    <property type="term" value="P:2,4,6-trinitrotoluene catabolic process"/>
    <property type="evidence" value="ECO:0007669"/>
    <property type="project" value="TreeGrafter"/>
</dbReference>
<dbReference type="PANTHER" id="PTHR23026">
    <property type="entry name" value="NADPH NITROREDUCTASE"/>
    <property type="match status" value="1"/>
</dbReference>
<dbReference type="Pfam" id="PF00881">
    <property type="entry name" value="Nitroreductase"/>
    <property type="match status" value="1"/>
</dbReference>
<dbReference type="InterPro" id="IPR029479">
    <property type="entry name" value="Nitroreductase"/>
</dbReference>
<protein>
    <submittedName>
        <fullName evidence="3">FMN reductase [NAD(P)H]</fullName>
        <ecNumber evidence="3">1.5.1.39</ecNumber>
    </submittedName>
</protein>
<evidence type="ECO:0000313" key="3">
    <source>
        <dbReference type="EMBL" id="SCJ85920.1"/>
    </source>
</evidence>
<dbReference type="AlphaFoldDB" id="A0A1C6JV74"/>
<dbReference type="EC" id="1.5.1.39" evidence="3"/>
<dbReference type="GO" id="GO:0005829">
    <property type="term" value="C:cytosol"/>
    <property type="evidence" value="ECO:0007669"/>
    <property type="project" value="TreeGrafter"/>
</dbReference>
<gene>
    <name evidence="3" type="primary">nfrA2</name>
    <name evidence="3" type="ORF">SAMEA3545359_02306</name>
</gene>
<name>A0A1C6JV74_9FIRM</name>
<dbReference type="EMBL" id="FMHG01000002">
    <property type="protein sequence ID" value="SCJ85920.1"/>
    <property type="molecule type" value="Genomic_DNA"/>
</dbReference>
<evidence type="ECO:0000256" key="1">
    <source>
        <dbReference type="ARBA" id="ARBA00023027"/>
    </source>
</evidence>
<dbReference type="GO" id="GO:0046857">
    <property type="term" value="F:oxidoreductase activity, acting on other nitrogenous compounds as donors, with NAD or NADP as acceptor"/>
    <property type="evidence" value="ECO:0007669"/>
    <property type="project" value="TreeGrafter"/>
</dbReference>
<dbReference type="PANTHER" id="PTHR23026:SF125">
    <property type="entry name" value="OXYGEN-INSENSITIVE NAD(P)H NITROREDUCTASE"/>
    <property type="match status" value="1"/>
</dbReference>
<reference evidence="3" key="1">
    <citation type="submission" date="2015-09" db="EMBL/GenBank/DDBJ databases">
        <authorList>
            <consortium name="Pathogen Informatics"/>
        </authorList>
    </citation>
    <scope>NUCLEOTIDE SEQUENCE</scope>
    <source>
        <strain evidence="3">2789STDY5834896</strain>
    </source>
</reference>
<dbReference type="Gene3D" id="3.40.109.10">
    <property type="entry name" value="NADH Oxidase"/>
    <property type="match status" value="1"/>
</dbReference>
<keyword evidence="1" id="KW-0520">NAD</keyword>
<sequence>MNEVLQNMLTRRSVRAFADTPVESEKLKTILQAATYAPSGMGKQSWQFTVVQKKEQIQKLAAVMAEALQKPEYDLYRPACMILVSGEKENGNHLADTGCAMENIMLMAHALGLGSCWVNQLKELSDVPAVRAVLDGFGVPQDHGVYAIAVLGYPAGDLPQPKPRREGVVHYA</sequence>
<keyword evidence="3" id="KW-0560">Oxidoreductase</keyword>